<dbReference type="InterPro" id="IPR013762">
    <property type="entry name" value="Integrase-like_cat_sf"/>
</dbReference>
<accession>A0A512E3V7</accession>
<name>A0A512E3V7_9PROT</name>
<dbReference type="InterPro" id="IPR011010">
    <property type="entry name" value="DNA_brk_join_enz"/>
</dbReference>
<evidence type="ECO:0000256" key="2">
    <source>
        <dbReference type="ARBA" id="ARBA00022908"/>
    </source>
</evidence>
<keyword evidence="1" id="KW-0159">Chromosome partition</keyword>
<dbReference type="Gene3D" id="1.10.150.130">
    <property type="match status" value="1"/>
</dbReference>
<keyword evidence="9" id="KW-1185">Reference proteome</keyword>
<dbReference type="Pfam" id="PF02899">
    <property type="entry name" value="Phage_int_SAM_1"/>
    <property type="match status" value="1"/>
</dbReference>
<dbReference type="InterPro" id="IPR050090">
    <property type="entry name" value="Tyrosine_recombinase_XerCD"/>
</dbReference>
<evidence type="ECO:0000256" key="4">
    <source>
        <dbReference type="ARBA" id="ARBA00023172"/>
    </source>
</evidence>
<keyword evidence="2" id="KW-0229">DNA integration</keyword>
<evidence type="ECO:0000313" key="8">
    <source>
        <dbReference type="EMBL" id="GEO43385.1"/>
    </source>
</evidence>
<dbReference type="RefSeq" id="WP_044436998.1">
    <property type="nucleotide sequence ID" value="NZ_BJYZ01000080.1"/>
</dbReference>
<dbReference type="AlphaFoldDB" id="A0A512E3V7"/>
<dbReference type="InterPro" id="IPR004107">
    <property type="entry name" value="Integrase_SAM-like_N"/>
</dbReference>
<dbReference type="GO" id="GO:0003677">
    <property type="term" value="F:DNA binding"/>
    <property type="evidence" value="ECO:0007669"/>
    <property type="project" value="UniProtKB-UniRule"/>
</dbReference>
<dbReference type="GO" id="GO:0007059">
    <property type="term" value="P:chromosome segregation"/>
    <property type="evidence" value="ECO:0007669"/>
    <property type="project" value="UniProtKB-KW"/>
</dbReference>
<dbReference type="GO" id="GO:0006310">
    <property type="term" value="P:DNA recombination"/>
    <property type="evidence" value="ECO:0007669"/>
    <property type="project" value="UniProtKB-KW"/>
</dbReference>
<dbReference type="Gene3D" id="1.10.443.10">
    <property type="entry name" value="Intergrase catalytic core"/>
    <property type="match status" value="1"/>
</dbReference>
<evidence type="ECO:0000313" key="9">
    <source>
        <dbReference type="Proteomes" id="UP000321523"/>
    </source>
</evidence>
<dbReference type="PANTHER" id="PTHR30349:SF81">
    <property type="entry name" value="TYROSINE RECOMBINASE XERC"/>
    <property type="match status" value="1"/>
</dbReference>
<dbReference type="InterPro" id="IPR010998">
    <property type="entry name" value="Integrase_recombinase_N"/>
</dbReference>
<dbReference type="GO" id="GO:0015074">
    <property type="term" value="P:DNA integration"/>
    <property type="evidence" value="ECO:0007669"/>
    <property type="project" value="UniProtKB-KW"/>
</dbReference>
<evidence type="ECO:0000259" key="7">
    <source>
        <dbReference type="PROSITE" id="PS51900"/>
    </source>
</evidence>
<dbReference type="InterPro" id="IPR002104">
    <property type="entry name" value="Integrase_catalytic"/>
</dbReference>
<comment type="caution">
    <text evidence="8">The sequence shown here is derived from an EMBL/GenBank/DDBJ whole genome shotgun (WGS) entry which is preliminary data.</text>
</comment>
<evidence type="ECO:0000259" key="6">
    <source>
        <dbReference type="PROSITE" id="PS51898"/>
    </source>
</evidence>
<dbReference type="Pfam" id="PF00589">
    <property type="entry name" value="Phage_integrase"/>
    <property type="match status" value="1"/>
</dbReference>
<dbReference type="SUPFAM" id="SSF47823">
    <property type="entry name" value="lambda integrase-like, N-terminal domain"/>
    <property type="match status" value="1"/>
</dbReference>
<dbReference type="PANTHER" id="PTHR30349">
    <property type="entry name" value="PHAGE INTEGRASE-RELATED"/>
    <property type="match status" value="1"/>
</dbReference>
<feature type="domain" description="Tyr recombinase" evidence="6">
    <location>
        <begin position="119"/>
        <end position="306"/>
    </location>
</feature>
<protein>
    <submittedName>
        <fullName evidence="8">Integrase</fullName>
    </submittedName>
</protein>
<reference evidence="8 9" key="1">
    <citation type="submission" date="2019-07" db="EMBL/GenBank/DDBJ databases">
        <title>Whole genome shotgun sequence of Skermanella aerolata NBRC 106429.</title>
        <authorList>
            <person name="Hosoyama A."/>
            <person name="Uohara A."/>
            <person name="Ohji S."/>
            <person name="Ichikawa N."/>
        </authorList>
    </citation>
    <scope>NUCLEOTIDE SEQUENCE [LARGE SCALE GENOMIC DNA]</scope>
    <source>
        <strain evidence="8 9">NBRC 106429</strain>
    </source>
</reference>
<dbReference type="SUPFAM" id="SSF56349">
    <property type="entry name" value="DNA breaking-rejoining enzymes"/>
    <property type="match status" value="1"/>
</dbReference>
<evidence type="ECO:0000256" key="3">
    <source>
        <dbReference type="ARBA" id="ARBA00023125"/>
    </source>
</evidence>
<dbReference type="PROSITE" id="PS51898">
    <property type="entry name" value="TYR_RECOMBINASE"/>
    <property type="match status" value="1"/>
</dbReference>
<dbReference type="OrthoDB" id="9801717at2"/>
<proteinExistence type="predicted"/>
<dbReference type="Proteomes" id="UP000321523">
    <property type="component" value="Unassembled WGS sequence"/>
</dbReference>
<dbReference type="EMBL" id="BJYZ01000080">
    <property type="protein sequence ID" value="GEO43385.1"/>
    <property type="molecule type" value="Genomic_DNA"/>
</dbReference>
<dbReference type="InterPro" id="IPR044068">
    <property type="entry name" value="CB"/>
</dbReference>
<keyword evidence="3 5" id="KW-0238">DNA-binding</keyword>
<feature type="domain" description="Core-binding (CB)" evidence="7">
    <location>
        <begin position="2"/>
        <end position="95"/>
    </location>
</feature>
<sequence>MTTLGSVVYAFFERHLTAEKGLSPASVRSYRDALRLFLAFLAARHHRPITRLELKDLTAERVREFLSHLEAERGNHIRTRNQRLAGLHTFFNYLAGQVPEMLAEAERVAAVPRKRVPPPGTRFLERDEVDALFAGLPQGGETALRDRTLLLFLYNTGARVQEAADLTVGNLVLAPQPRVTLHGKGDKWRTCPLWPATARLLREMLERRPGGVTPDHPVFASRQGGPLTRFGIYKLVRRHTAALGTGPGGDRPRGISPHVLRHTTAVHLLEAGVEVNVIRGWLGHVSLDTTNRYAEINIRMKEAALQACTPPTGASAGFPRSPIWRDDKTLLEWLATL</sequence>
<evidence type="ECO:0000256" key="5">
    <source>
        <dbReference type="PROSITE-ProRule" id="PRU01248"/>
    </source>
</evidence>
<keyword evidence="4" id="KW-0233">DNA recombination</keyword>
<gene>
    <name evidence="8" type="ORF">SAE02_75330</name>
</gene>
<organism evidence="8 9">
    <name type="scientific">Skermanella aerolata</name>
    <dbReference type="NCBI Taxonomy" id="393310"/>
    <lineage>
        <taxon>Bacteria</taxon>
        <taxon>Pseudomonadati</taxon>
        <taxon>Pseudomonadota</taxon>
        <taxon>Alphaproteobacteria</taxon>
        <taxon>Rhodospirillales</taxon>
        <taxon>Azospirillaceae</taxon>
        <taxon>Skermanella</taxon>
    </lineage>
</organism>
<evidence type="ECO:0000256" key="1">
    <source>
        <dbReference type="ARBA" id="ARBA00022829"/>
    </source>
</evidence>
<dbReference type="PROSITE" id="PS51900">
    <property type="entry name" value="CB"/>
    <property type="match status" value="1"/>
</dbReference>